<comment type="similarity">
    <text evidence="1">Belongs to the cycloisomerase 2 family.</text>
</comment>
<dbReference type="EC" id="3.1.1.31" evidence="3"/>
<name>A0A1A8T3J9_9GAMM</name>
<keyword evidence="3" id="KW-0378">Hydrolase</keyword>
<dbReference type="RefSeq" id="WP_067012499.1">
    <property type="nucleotide sequence ID" value="NZ_FLOB01000001.1"/>
</dbReference>
<organism evidence="3 4">
    <name type="scientific">Marinomonas spartinae</name>
    <dbReference type="NCBI Taxonomy" id="1792290"/>
    <lineage>
        <taxon>Bacteria</taxon>
        <taxon>Pseudomonadati</taxon>
        <taxon>Pseudomonadota</taxon>
        <taxon>Gammaproteobacteria</taxon>
        <taxon>Oceanospirillales</taxon>
        <taxon>Oceanospirillaceae</taxon>
        <taxon>Marinomonas</taxon>
    </lineage>
</organism>
<proteinExistence type="inferred from homology"/>
<protein>
    <submittedName>
        <fullName evidence="3">6-phosphogluconolactonase</fullName>
        <ecNumber evidence="3">3.1.1.31</ecNumber>
    </submittedName>
</protein>
<dbReference type="Proteomes" id="UP000092544">
    <property type="component" value="Unassembled WGS sequence"/>
</dbReference>
<dbReference type="InterPro" id="IPR019405">
    <property type="entry name" value="Lactonase_7-beta_prop"/>
</dbReference>
<keyword evidence="2" id="KW-0313">Glucose metabolism</keyword>
<keyword evidence="2" id="KW-0119">Carbohydrate metabolism</keyword>
<dbReference type="InterPro" id="IPR011045">
    <property type="entry name" value="N2O_reductase_N"/>
</dbReference>
<dbReference type="InterPro" id="IPR050282">
    <property type="entry name" value="Cycloisomerase_2"/>
</dbReference>
<dbReference type="SUPFAM" id="SSF50974">
    <property type="entry name" value="Nitrous oxide reductase, N-terminal domain"/>
    <property type="match status" value="1"/>
</dbReference>
<dbReference type="PANTHER" id="PTHR30344">
    <property type="entry name" value="6-PHOSPHOGLUCONOLACTONASE-RELATED"/>
    <property type="match status" value="1"/>
</dbReference>
<keyword evidence="4" id="KW-1185">Reference proteome</keyword>
<dbReference type="STRING" id="1792290.MSP8886_00597"/>
<dbReference type="Pfam" id="PF10282">
    <property type="entry name" value="Lactonase"/>
    <property type="match status" value="1"/>
</dbReference>
<evidence type="ECO:0000313" key="4">
    <source>
        <dbReference type="Proteomes" id="UP000092544"/>
    </source>
</evidence>
<dbReference type="PANTHER" id="PTHR30344:SF1">
    <property type="entry name" value="6-PHOSPHOGLUCONOLACTONASE"/>
    <property type="match status" value="1"/>
</dbReference>
<evidence type="ECO:0000256" key="2">
    <source>
        <dbReference type="ARBA" id="ARBA00022526"/>
    </source>
</evidence>
<dbReference type="Gene3D" id="2.130.10.10">
    <property type="entry name" value="YVTN repeat-like/Quinoprotein amine dehydrogenase"/>
    <property type="match status" value="1"/>
</dbReference>
<gene>
    <name evidence="3" type="primary">pgl</name>
    <name evidence="3" type="ORF">MSP8886_00597</name>
</gene>
<dbReference type="GO" id="GO:0017057">
    <property type="term" value="F:6-phosphogluconolactonase activity"/>
    <property type="evidence" value="ECO:0007669"/>
    <property type="project" value="UniProtKB-EC"/>
</dbReference>
<dbReference type="GO" id="GO:0006006">
    <property type="term" value="P:glucose metabolic process"/>
    <property type="evidence" value="ECO:0007669"/>
    <property type="project" value="UniProtKB-KW"/>
</dbReference>
<dbReference type="GO" id="GO:0005829">
    <property type="term" value="C:cytosol"/>
    <property type="evidence" value="ECO:0007669"/>
    <property type="project" value="TreeGrafter"/>
</dbReference>
<accession>A0A1A8T3J9</accession>
<sequence length="357" mass="38524">MTNAINKTAYVYVSNAKDGTVSRYSFDKTPLTMVPLGETPVGPNVMPLTVSPDKTYLYAAVRSEPYRVVSYRIDPESGALTEEAVAPLPDSMANIDLDLTGRFLFAASYGGHKISVSAVNKLGHVGDVIQELATGRNAHAIHPSPDNDFVFATSLGDDHIGQYRFDEVTGKLSKNVVGTVASGKGDGPRHFVFSPNGQYVYCLGELSGVVITYQYDGSTGLLSYKSAVQAVPSDKLGLVNGVPPSKSVQNDHPPVWAADIHVTSNGQFLYVSERTCSIICCLRVEPKTGRVQYQGHVEVEKQPRGFALTEDDQYMVVSGEAADHLGVYQLNDQTGMPVKVSEVPSGQGANWVEIVEF</sequence>
<evidence type="ECO:0000256" key="1">
    <source>
        <dbReference type="ARBA" id="ARBA00005564"/>
    </source>
</evidence>
<dbReference type="OrthoDB" id="9790815at2"/>
<dbReference type="InterPro" id="IPR015943">
    <property type="entry name" value="WD40/YVTN_repeat-like_dom_sf"/>
</dbReference>
<reference evidence="3 4" key="1">
    <citation type="submission" date="2016-06" db="EMBL/GenBank/DDBJ databases">
        <authorList>
            <person name="Kjaerup R.B."/>
            <person name="Dalgaard T.S."/>
            <person name="Juul-Madsen H.R."/>
        </authorList>
    </citation>
    <scope>NUCLEOTIDE SEQUENCE [LARGE SCALE GENOMIC DNA]</scope>
    <source>
        <strain evidence="3 4">CECT 8886</strain>
    </source>
</reference>
<evidence type="ECO:0000313" key="3">
    <source>
        <dbReference type="EMBL" id="SBS26411.1"/>
    </source>
</evidence>
<dbReference type="EMBL" id="FLOB01000001">
    <property type="protein sequence ID" value="SBS26411.1"/>
    <property type="molecule type" value="Genomic_DNA"/>
</dbReference>
<dbReference type="AlphaFoldDB" id="A0A1A8T3J9"/>